<name>A0A0A0K8W9_CUCSA</name>
<evidence type="ECO:0000256" key="1">
    <source>
        <dbReference type="SAM" id="MobiDB-lite"/>
    </source>
</evidence>
<dbReference type="InterPro" id="IPR053729">
    <property type="entry name" value="MAD2L1BP_domain_sf"/>
</dbReference>
<dbReference type="GO" id="GO:0005634">
    <property type="term" value="C:nucleus"/>
    <property type="evidence" value="ECO:0000318"/>
    <property type="project" value="GO_Central"/>
</dbReference>
<dbReference type="AlphaFoldDB" id="A0A0A0K8W9"/>
<reference evidence="2 3" key="2">
    <citation type="journal article" date="2009" name="PLoS ONE">
        <title>An integrated genetic and cytogenetic map of the cucumber genome.</title>
        <authorList>
            <person name="Ren Y."/>
            <person name="Zhang Z."/>
            <person name="Liu J."/>
            <person name="Staub J.E."/>
            <person name="Han Y."/>
            <person name="Cheng Z."/>
            <person name="Li X."/>
            <person name="Lu J."/>
            <person name="Miao H."/>
            <person name="Kang H."/>
            <person name="Xie B."/>
            <person name="Gu X."/>
            <person name="Wang X."/>
            <person name="Du Y."/>
            <person name="Jin W."/>
            <person name="Huang S."/>
        </authorList>
    </citation>
    <scope>NUCLEOTIDE SEQUENCE [LARGE SCALE GENOMIC DNA]</scope>
    <source>
        <strain evidence="3">cv. 9930</strain>
    </source>
</reference>
<reference evidence="2 3" key="3">
    <citation type="journal article" date="2010" name="BMC Genomics">
        <title>Transcriptome sequencing and comparative analysis of cucumber flowers with different sex types.</title>
        <authorList>
            <person name="Guo S."/>
            <person name="Zheng Y."/>
            <person name="Joung J.G."/>
            <person name="Liu S."/>
            <person name="Zhang Z."/>
            <person name="Crasta O.R."/>
            <person name="Sobral B.W."/>
            <person name="Xu Y."/>
            <person name="Huang S."/>
            <person name="Fei Z."/>
        </authorList>
    </citation>
    <scope>NUCLEOTIDE SEQUENCE [LARGE SCALE GENOMIC DNA]</scope>
    <source>
        <strain evidence="3">cv. 9930</strain>
    </source>
</reference>
<reference evidence="2 3" key="4">
    <citation type="journal article" date="2011" name="BMC Genomics">
        <title>RNA-Seq improves annotation of protein-coding genes in the cucumber genome.</title>
        <authorList>
            <person name="Li Z."/>
            <person name="Zhang Z."/>
            <person name="Yan P."/>
            <person name="Huang S."/>
            <person name="Fei Z."/>
            <person name="Lin K."/>
        </authorList>
    </citation>
    <scope>NUCLEOTIDE SEQUENCE [LARGE SCALE GENOMIC DNA]</scope>
    <source>
        <strain evidence="3">cv. 9930</strain>
    </source>
</reference>
<dbReference type="EMBL" id="CM002928">
    <property type="protein sequence ID" value="KGN44822.1"/>
    <property type="molecule type" value="Genomic_DNA"/>
</dbReference>
<evidence type="ECO:0000313" key="3">
    <source>
        <dbReference type="Proteomes" id="UP000029981"/>
    </source>
</evidence>
<dbReference type="KEGG" id="csv:105436163"/>
<accession>A0A0A0K8W9</accession>
<dbReference type="Gramene" id="KGN44822">
    <property type="protein sequence ID" value="KGN44822"/>
    <property type="gene ID" value="Csa_7G390030"/>
</dbReference>
<keyword evidence="3" id="KW-1185">Reference proteome</keyword>
<reference evidence="2 3" key="1">
    <citation type="journal article" date="2009" name="Nat. Genet.">
        <title>The genome of the cucumber, Cucumis sativus L.</title>
        <authorList>
            <person name="Huang S."/>
            <person name="Li R."/>
            <person name="Zhang Z."/>
            <person name="Li L."/>
            <person name="Gu X."/>
            <person name="Fan W."/>
            <person name="Lucas W.J."/>
            <person name="Wang X."/>
            <person name="Xie B."/>
            <person name="Ni P."/>
            <person name="Ren Y."/>
            <person name="Zhu H."/>
            <person name="Li J."/>
            <person name="Lin K."/>
            <person name="Jin W."/>
            <person name="Fei Z."/>
            <person name="Li G."/>
            <person name="Staub J."/>
            <person name="Kilian A."/>
            <person name="van der Vossen E.A."/>
            <person name="Wu Y."/>
            <person name="Guo J."/>
            <person name="He J."/>
            <person name="Jia Z."/>
            <person name="Ren Y."/>
            <person name="Tian G."/>
            <person name="Lu Y."/>
            <person name="Ruan J."/>
            <person name="Qian W."/>
            <person name="Wang M."/>
            <person name="Huang Q."/>
            <person name="Li B."/>
            <person name="Xuan Z."/>
            <person name="Cao J."/>
            <person name="Asan"/>
            <person name="Wu Z."/>
            <person name="Zhang J."/>
            <person name="Cai Q."/>
            <person name="Bai Y."/>
            <person name="Zhao B."/>
            <person name="Han Y."/>
            <person name="Li Y."/>
            <person name="Li X."/>
            <person name="Wang S."/>
            <person name="Shi Q."/>
            <person name="Liu S."/>
            <person name="Cho W.K."/>
            <person name="Kim J.Y."/>
            <person name="Xu Y."/>
            <person name="Heller-Uszynska K."/>
            <person name="Miao H."/>
            <person name="Cheng Z."/>
            <person name="Zhang S."/>
            <person name="Wu J."/>
            <person name="Yang Y."/>
            <person name="Kang H."/>
            <person name="Li M."/>
            <person name="Liang H."/>
            <person name="Ren X."/>
            <person name="Shi Z."/>
            <person name="Wen M."/>
            <person name="Jian M."/>
            <person name="Yang H."/>
            <person name="Zhang G."/>
            <person name="Yang Z."/>
            <person name="Chen R."/>
            <person name="Liu S."/>
            <person name="Li J."/>
            <person name="Ma L."/>
            <person name="Liu H."/>
            <person name="Zhou Y."/>
            <person name="Zhao J."/>
            <person name="Fang X."/>
            <person name="Li G."/>
            <person name="Fang L."/>
            <person name="Li Y."/>
            <person name="Liu D."/>
            <person name="Zheng H."/>
            <person name="Zhang Y."/>
            <person name="Qin N."/>
            <person name="Li Z."/>
            <person name="Yang G."/>
            <person name="Yang S."/>
            <person name="Bolund L."/>
            <person name="Kristiansen K."/>
            <person name="Zheng H."/>
            <person name="Li S."/>
            <person name="Zhang X."/>
            <person name="Yang H."/>
            <person name="Wang J."/>
            <person name="Sun R."/>
            <person name="Zhang B."/>
            <person name="Jiang S."/>
            <person name="Wang J."/>
            <person name="Du Y."/>
            <person name="Li S."/>
        </authorList>
    </citation>
    <scope>NUCLEOTIDE SEQUENCE [LARGE SCALE GENOMIC DNA]</scope>
    <source>
        <strain evidence="3">cv. 9930</strain>
    </source>
</reference>
<gene>
    <name evidence="2" type="ORF">Csa_7G390030</name>
</gene>
<dbReference type="InterPro" id="IPR009511">
    <property type="entry name" value="MAD1/Cdc20-bound-Mad2-bd"/>
</dbReference>
<dbReference type="OMA" id="VLFMHQQ"/>
<sequence>MEGEGSSEMEYTEIESSTDCFDSSILFNIINDVSAFVLYMHQQVPSTLQDMSIEFDTLHEEYKELGSELEQNELKASSRRKHTGRMREVRQGIKRMEKLMNSVSGFQVAIKSLISEAPNIEEVLLILGATPLRPQYVYEMCFSHKRFALRGADNFAKHKAAEVLSRKAIRTLISKDAGSVSYPGPTKLFLLVKAPSSFNLPLHFIPKREFRYSRKIVPFKLRFKCKAQIQQMKHPDHDRESQVGNSDDLTNSSVEDPIWFQCRHAIKGLAFNRPDED</sequence>
<dbReference type="PANTHER" id="PTHR15681">
    <property type="entry name" value="MAD2L1-BINDING PROTEIN"/>
    <property type="match status" value="1"/>
</dbReference>
<organism evidence="2 3">
    <name type="scientific">Cucumis sativus</name>
    <name type="common">Cucumber</name>
    <dbReference type="NCBI Taxonomy" id="3659"/>
    <lineage>
        <taxon>Eukaryota</taxon>
        <taxon>Viridiplantae</taxon>
        <taxon>Streptophyta</taxon>
        <taxon>Embryophyta</taxon>
        <taxon>Tracheophyta</taxon>
        <taxon>Spermatophyta</taxon>
        <taxon>Magnoliopsida</taxon>
        <taxon>eudicotyledons</taxon>
        <taxon>Gunneridae</taxon>
        <taxon>Pentapetalae</taxon>
        <taxon>rosids</taxon>
        <taxon>fabids</taxon>
        <taxon>Cucurbitales</taxon>
        <taxon>Cucurbitaceae</taxon>
        <taxon>Benincaseae</taxon>
        <taxon>Cucumis</taxon>
    </lineage>
</organism>
<dbReference type="Gene3D" id="3.30.900.20">
    <property type="match status" value="1"/>
</dbReference>
<dbReference type="Proteomes" id="UP000029981">
    <property type="component" value="Chromosome 7"/>
</dbReference>
<dbReference type="STRING" id="3659.A0A0A0K8W9"/>
<feature type="region of interest" description="Disordered" evidence="1">
    <location>
        <begin position="231"/>
        <end position="250"/>
    </location>
</feature>
<dbReference type="PANTHER" id="PTHR15681:SF1">
    <property type="entry name" value="MAD2L1-BINDING PROTEIN"/>
    <property type="match status" value="1"/>
</dbReference>
<dbReference type="eggNOG" id="ENOG502QQ77">
    <property type="taxonomic scope" value="Eukaryota"/>
</dbReference>
<dbReference type="GO" id="GO:0007096">
    <property type="term" value="P:regulation of exit from mitosis"/>
    <property type="evidence" value="ECO:0007669"/>
    <property type="project" value="InterPro"/>
</dbReference>
<evidence type="ECO:0000313" key="2">
    <source>
        <dbReference type="EMBL" id="KGN44822.1"/>
    </source>
</evidence>
<proteinExistence type="predicted"/>
<protein>
    <submittedName>
        <fullName evidence="2">Uncharacterized protein</fullName>
    </submittedName>
</protein>
<dbReference type="OrthoDB" id="768308at2759"/>